<dbReference type="Proteomes" id="UP000077363">
    <property type="component" value="Chromosome"/>
</dbReference>
<dbReference type="PATRIC" id="fig|1182568.3.peg.2591"/>
<protein>
    <recommendedName>
        <fullName evidence="4">Tyr recombinase domain-containing protein</fullName>
    </recommendedName>
</protein>
<dbReference type="GO" id="GO:0006310">
    <property type="term" value="P:DNA recombination"/>
    <property type="evidence" value="ECO:0007669"/>
    <property type="project" value="UniProtKB-KW"/>
</dbReference>
<evidence type="ECO:0000256" key="1">
    <source>
        <dbReference type="ARBA" id="ARBA00023172"/>
    </source>
</evidence>
<dbReference type="KEGG" id="dpu:SU48_12515"/>
<dbReference type="SUPFAM" id="SSF56349">
    <property type="entry name" value="DNA breaking-rejoining enzymes"/>
    <property type="match status" value="1"/>
</dbReference>
<keyword evidence="1" id="KW-0233">DNA recombination</keyword>
<dbReference type="InterPro" id="IPR011010">
    <property type="entry name" value="DNA_brk_join_enz"/>
</dbReference>
<gene>
    <name evidence="2" type="ORF">SU48_12515</name>
</gene>
<evidence type="ECO:0000313" key="3">
    <source>
        <dbReference type="Proteomes" id="UP000077363"/>
    </source>
</evidence>
<dbReference type="GO" id="GO:0015074">
    <property type="term" value="P:DNA integration"/>
    <property type="evidence" value="ECO:0007669"/>
    <property type="project" value="InterPro"/>
</dbReference>
<keyword evidence="3" id="KW-1185">Reference proteome</keyword>
<dbReference type="InterPro" id="IPR013762">
    <property type="entry name" value="Integrase-like_cat_sf"/>
</dbReference>
<evidence type="ECO:0008006" key="4">
    <source>
        <dbReference type="Google" id="ProtNLM"/>
    </source>
</evidence>
<organism evidence="2 3">
    <name type="scientific">Deinococcus puniceus</name>
    <dbReference type="NCBI Taxonomy" id="1182568"/>
    <lineage>
        <taxon>Bacteria</taxon>
        <taxon>Thermotogati</taxon>
        <taxon>Deinococcota</taxon>
        <taxon>Deinococci</taxon>
        <taxon>Deinococcales</taxon>
        <taxon>Deinococcaceae</taxon>
        <taxon>Deinococcus</taxon>
    </lineage>
</organism>
<reference evidence="2 3" key="1">
    <citation type="submission" date="2015-01" db="EMBL/GenBank/DDBJ databases">
        <title>Deinococcus puniceus/DY1/ whole genome sequencing.</title>
        <authorList>
            <person name="Kim M.K."/>
            <person name="Srinivasan S."/>
            <person name="Lee J.-J."/>
        </authorList>
    </citation>
    <scope>NUCLEOTIDE SEQUENCE [LARGE SCALE GENOMIC DNA]</scope>
    <source>
        <strain evidence="2 3">DY1</strain>
    </source>
</reference>
<dbReference type="GO" id="GO:0003677">
    <property type="term" value="F:DNA binding"/>
    <property type="evidence" value="ECO:0007669"/>
    <property type="project" value="InterPro"/>
</dbReference>
<sequence length="83" mass="9469">MIYKRRRRLCLEAGIPYRATHVLRHSFISIHGQHGQAVAVLSAHVGHARASFTLDQYRTVFDKERAALTINFSPLTKDSERPP</sequence>
<evidence type="ECO:0000313" key="2">
    <source>
        <dbReference type="EMBL" id="ANE44448.1"/>
    </source>
</evidence>
<dbReference type="EMBL" id="CP011387">
    <property type="protein sequence ID" value="ANE44448.1"/>
    <property type="molecule type" value="Genomic_DNA"/>
</dbReference>
<dbReference type="STRING" id="1182568.SU48_12515"/>
<dbReference type="Gene3D" id="1.10.443.10">
    <property type="entry name" value="Intergrase catalytic core"/>
    <property type="match status" value="1"/>
</dbReference>
<accession>A0A172TBP4</accession>
<name>A0A172TBP4_9DEIO</name>
<proteinExistence type="predicted"/>
<dbReference type="AlphaFoldDB" id="A0A172TBP4"/>